<accession>A0ABM1F774</accession>
<evidence type="ECO:0000313" key="2">
    <source>
        <dbReference type="RefSeq" id="XP_014680295.1"/>
    </source>
</evidence>
<dbReference type="GeneID" id="106820289"/>
<organism evidence="1 2">
    <name type="scientific">Priapulus caudatus</name>
    <name type="common">Priapulid worm</name>
    <dbReference type="NCBI Taxonomy" id="37621"/>
    <lineage>
        <taxon>Eukaryota</taxon>
        <taxon>Metazoa</taxon>
        <taxon>Ecdysozoa</taxon>
        <taxon>Scalidophora</taxon>
        <taxon>Priapulida</taxon>
        <taxon>Priapulimorpha</taxon>
        <taxon>Priapulimorphida</taxon>
        <taxon>Priapulidae</taxon>
        <taxon>Priapulus</taxon>
    </lineage>
</organism>
<name>A0ABM1F774_PRICU</name>
<dbReference type="Proteomes" id="UP000695022">
    <property type="component" value="Unplaced"/>
</dbReference>
<reference evidence="2" key="1">
    <citation type="submission" date="2025-08" db="UniProtKB">
        <authorList>
            <consortium name="RefSeq"/>
        </authorList>
    </citation>
    <scope>IDENTIFICATION</scope>
</reference>
<sequence length="117" mass="12048">FALLQVARPVGDLLTWLGPELNPFPHREQDAASSAACLAKIFDASERIAANLSNAPASAQPDPPPAVVEVTPDLYANFADADSSTPVERSSFARAPPAVAVVAARGPAPGDAGGRFE</sequence>
<keyword evidence="1" id="KW-1185">Reference proteome</keyword>
<protein>
    <submittedName>
        <fullName evidence="2">Uncharacterized protein LOC106820289</fullName>
    </submittedName>
</protein>
<feature type="non-terminal residue" evidence="2">
    <location>
        <position position="1"/>
    </location>
</feature>
<proteinExistence type="predicted"/>
<evidence type="ECO:0000313" key="1">
    <source>
        <dbReference type="Proteomes" id="UP000695022"/>
    </source>
</evidence>
<feature type="non-terminal residue" evidence="2">
    <location>
        <position position="117"/>
    </location>
</feature>
<gene>
    <name evidence="2" type="primary">LOC106820289</name>
</gene>
<dbReference type="RefSeq" id="XP_014680295.1">
    <property type="nucleotide sequence ID" value="XM_014824809.1"/>
</dbReference>